<evidence type="ECO:0000313" key="3">
    <source>
        <dbReference type="Proteomes" id="UP000700596"/>
    </source>
</evidence>
<dbReference type="OrthoDB" id="1193027at2759"/>
<proteinExistence type="predicted"/>
<dbReference type="InterPro" id="IPR008258">
    <property type="entry name" value="Transglycosylase_SLT_dom_1"/>
</dbReference>
<gene>
    <name evidence="2" type="ORF">B0J11DRAFT_400175</name>
</gene>
<dbReference type="SUPFAM" id="SSF53955">
    <property type="entry name" value="Lysozyme-like"/>
    <property type="match status" value="1"/>
</dbReference>
<feature type="non-terminal residue" evidence="2">
    <location>
        <position position="172"/>
    </location>
</feature>
<feature type="domain" description="Transglycosylase SLT" evidence="1">
    <location>
        <begin position="40"/>
        <end position="82"/>
    </location>
</feature>
<accession>A0A9P9DFX9</accession>
<feature type="non-terminal residue" evidence="2">
    <location>
        <position position="1"/>
    </location>
</feature>
<organism evidence="2 3">
    <name type="scientific">Dendryphion nanum</name>
    <dbReference type="NCBI Taxonomy" id="256645"/>
    <lineage>
        <taxon>Eukaryota</taxon>
        <taxon>Fungi</taxon>
        <taxon>Dikarya</taxon>
        <taxon>Ascomycota</taxon>
        <taxon>Pezizomycotina</taxon>
        <taxon>Dothideomycetes</taxon>
        <taxon>Pleosporomycetidae</taxon>
        <taxon>Pleosporales</taxon>
        <taxon>Torulaceae</taxon>
        <taxon>Dendryphion</taxon>
    </lineage>
</organism>
<dbReference type="EMBL" id="JAGMWT010000011">
    <property type="protein sequence ID" value="KAH7119850.1"/>
    <property type="molecule type" value="Genomic_DNA"/>
</dbReference>
<evidence type="ECO:0000313" key="2">
    <source>
        <dbReference type="EMBL" id="KAH7119850.1"/>
    </source>
</evidence>
<dbReference type="AlphaFoldDB" id="A0A9P9DFX9"/>
<protein>
    <recommendedName>
        <fullName evidence="1">Transglycosylase SLT domain-containing protein</fullName>
    </recommendedName>
</protein>
<dbReference type="Pfam" id="PF01464">
    <property type="entry name" value="SLT"/>
    <property type="match status" value="1"/>
</dbReference>
<dbReference type="Gene3D" id="1.10.530.10">
    <property type="match status" value="1"/>
</dbReference>
<reference evidence="2" key="1">
    <citation type="journal article" date="2021" name="Nat. Commun.">
        <title>Genetic determinants of endophytism in the Arabidopsis root mycobiome.</title>
        <authorList>
            <person name="Mesny F."/>
            <person name="Miyauchi S."/>
            <person name="Thiergart T."/>
            <person name="Pickel B."/>
            <person name="Atanasova L."/>
            <person name="Karlsson M."/>
            <person name="Huettel B."/>
            <person name="Barry K.W."/>
            <person name="Haridas S."/>
            <person name="Chen C."/>
            <person name="Bauer D."/>
            <person name="Andreopoulos W."/>
            <person name="Pangilinan J."/>
            <person name="LaButti K."/>
            <person name="Riley R."/>
            <person name="Lipzen A."/>
            <person name="Clum A."/>
            <person name="Drula E."/>
            <person name="Henrissat B."/>
            <person name="Kohler A."/>
            <person name="Grigoriev I.V."/>
            <person name="Martin F.M."/>
            <person name="Hacquard S."/>
        </authorList>
    </citation>
    <scope>NUCLEOTIDE SEQUENCE</scope>
    <source>
        <strain evidence="2">MPI-CAGE-CH-0243</strain>
    </source>
</reference>
<sequence length="172" mass="18666">YPKPQEWLDFETMWKINELEVIKVESGSRSNNTQILKVAIKKVAAQSKIDPRLILALIMQESTGDANVSCTNNNRDCGLMQIHGGGDLKTGHTVEDMIREGVFGIPTGSQEFPNGWPGFLDLAGNPFAAAHAYNAGRLTSVMLNVDDGARSVSYANDIASRLLGWNGAKEGC</sequence>
<dbReference type="Proteomes" id="UP000700596">
    <property type="component" value="Unassembled WGS sequence"/>
</dbReference>
<evidence type="ECO:0000259" key="1">
    <source>
        <dbReference type="Pfam" id="PF01464"/>
    </source>
</evidence>
<keyword evidence="3" id="KW-1185">Reference proteome</keyword>
<comment type="caution">
    <text evidence="2">The sequence shown here is derived from an EMBL/GenBank/DDBJ whole genome shotgun (WGS) entry which is preliminary data.</text>
</comment>
<name>A0A9P9DFX9_9PLEO</name>
<dbReference type="InterPro" id="IPR023346">
    <property type="entry name" value="Lysozyme-like_dom_sf"/>
</dbReference>